<name>A0A8I3NE23_CANLF</name>
<dbReference type="Ensembl" id="ENSCAFT00845022919.1">
    <property type="protein sequence ID" value="ENSCAFP00845017967.1"/>
    <property type="gene ID" value="ENSCAFG00845012890.1"/>
</dbReference>
<dbReference type="GeneTree" id="ENSGT00930000152917"/>
<dbReference type="Proteomes" id="UP000805418">
    <property type="component" value="Chromosome 12"/>
</dbReference>
<feature type="compositionally biased region" description="Low complexity" evidence="1">
    <location>
        <begin position="143"/>
        <end position="161"/>
    </location>
</feature>
<organism evidence="2 3">
    <name type="scientific">Canis lupus familiaris</name>
    <name type="common">Dog</name>
    <name type="synonym">Canis familiaris</name>
    <dbReference type="NCBI Taxonomy" id="9615"/>
    <lineage>
        <taxon>Eukaryota</taxon>
        <taxon>Metazoa</taxon>
        <taxon>Chordata</taxon>
        <taxon>Craniata</taxon>
        <taxon>Vertebrata</taxon>
        <taxon>Euteleostomi</taxon>
        <taxon>Mammalia</taxon>
        <taxon>Eutheria</taxon>
        <taxon>Laurasiatheria</taxon>
        <taxon>Carnivora</taxon>
        <taxon>Caniformia</taxon>
        <taxon>Canidae</taxon>
        <taxon>Canis</taxon>
    </lineage>
</organism>
<accession>A0A8I3NE23</accession>
<evidence type="ECO:0000313" key="2">
    <source>
        <dbReference type="Ensembl" id="ENSCAFP00845017967.1"/>
    </source>
</evidence>
<sequence>MIISVPISWKRFQSSAPCRSTRGACGEGSGVPGRARAGAGDPFGDPPGDRWWRKRPGYGGAPRARALRSQKFGFPAESGGTRGEEVRRERADSPAAPREPQLRSRSAQLRAGPEAAAAGGGSAAPSSPSVEPFSPAPLPRLQPPSSTAPAASSAPSFRRFF</sequence>
<protein>
    <submittedName>
        <fullName evidence="2">Uncharacterized protein</fullName>
    </submittedName>
</protein>
<feature type="compositionally biased region" description="Basic and acidic residues" evidence="1">
    <location>
        <begin position="82"/>
        <end position="92"/>
    </location>
</feature>
<dbReference type="AlphaFoldDB" id="A0A8I3NE23"/>
<reference evidence="2" key="2">
    <citation type="submission" date="2025-08" db="UniProtKB">
        <authorList>
            <consortium name="Ensembl"/>
        </authorList>
    </citation>
    <scope>IDENTIFICATION</scope>
    <source>
        <strain evidence="2">Boxer</strain>
    </source>
</reference>
<evidence type="ECO:0000256" key="1">
    <source>
        <dbReference type="SAM" id="MobiDB-lite"/>
    </source>
</evidence>
<feature type="compositionally biased region" description="Low complexity" evidence="1">
    <location>
        <begin position="111"/>
        <end position="133"/>
    </location>
</feature>
<keyword evidence="3" id="KW-1185">Reference proteome</keyword>
<reference evidence="2" key="1">
    <citation type="submission" date="2020-03" db="EMBL/GenBank/DDBJ databases">
        <title>Long-read based genome assembly of a Labrador retriever dog.</title>
        <authorList>
            <person name="Eory L."/>
            <person name="Zhang W."/>
            <person name="Schoenebeck J."/>
        </authorList>
    </citation>
    <scope>NUCLEOTIDE SEQUENCE [LARGE SCALE GENOMIC DNA]</scope>
    <source>
        <strain evidence="2">Labrador retriever</strain>
    </source>
</reference>
<feature type="region of interest" description="Disordered" evidence="1">
    <location>
        <begin position="16"/>
        <end position="161"/>
    </location>
</feature>
<evidence type="ECO:0000313" key="3">
    <source>
        <dbReference type="Proteomes" id="UP000805418"/>
    </source>
</evidence>
<proteinExistence type="predicted"/>
<feature type="compositionally biased region" description="Low complexity" evidence="1">
    <location>
        <begin position="32"/>
        <end position="43"/>
    </location>
</feature>
<reference evidence="2" key="3">
    <citation type="submission" date="2025-09" db="UniProtKB">
        <authorList>
            <consortium name="Ensembl"/>
        </authorList>
    </citation>
    <scope>IDENTIFICATION</scope>
    <source>
        <strain evidence="2">Boxer</strain>
    </source>
</reference>